<comment type="similarity">
    <text evidence="2 11 12">Belongs to the class-I aminoacyl-tRNA synthetase family.</text>
</comment>
<proteinExistence type="inferred from homology"/>
<feature type="short sequence motif" description="'HIGH' region" evidence="11">
    <location>
        <begin position="122"/>
        <end position="132"/>
    </location>
</feature>
<evidence type="ECO:0000259" key="13">
    <source>
        <dbReference type="SMART" id="SM00836"/>
    </source>
</evidence>
<feature type="domain" description="DALR anticodon binding" evidence="13">
    <location>
        <begin position="450"/>
        <end position="562"/>
    </location>
</feature>
<dbReference type="FunFam" id="3.40.50.620:FF:000116">
    <property type="entry name" value="Arginine--tRNA ligase"/>
    <property type="match status" value="1"/>
</dbReference>
<dbReference type="InterPro" id="IPR036695">
    <property type="entry name" value="Arg-tRNA-synth_N_sf"/>
</dbReference>
<evidence type="ECO:0000256" key="7">
    <source>
        <dbReference type="ARBA" id="ARBA00022840"/>
    </source>
</evidence>
<dbReference type="Gene3D" id="3.30.1360.70">
    <property type="entry name" value="Arginyl tRNA synthetase N-terminal domain"/>
    <property type="match status" value="1"/>
</dbReference>
<dbReference type="GO" id="GO:0005524">
    <property type="term" value="F:ATP binding"/>
    <property type="evidence" value="ECO:0007669"/>
    <property type="project" value="UniProtKB-UniRule"/>
</dbReference>
<dbReference type="PANTHER" id="PTHR11956">
    <property type="entry name" value="ARGINYL-TRNA SYNTHETASE"/>
    <property type="match status" value="1"/>
</dbReference>
<keyword evidence="8 11" id="KW-0648">Protein biosynthesis</keyword>
<protein>
    <recommendedName>
        <fullName evidence="11">Arginine--tRNA ligase</fullName>
        <ecNumber evidence="11">6.1.1.19</ecNumber>
    </recommendedName>
    <alternativeName>
        <fullName evidence="11">Arginyl-tRNA synthetase</fullName>
        <shortName evidence="11">ArgRS</shortName>
    </alternativeName>
</protein>
<sequence>MDFKQIFAEQLAGAIDHVLEVEEVNKVIEKPRKQNLGDFAFPCFVLAKHWKKAPNIIANELAAKLEHSLFEKVEAVGPYVNMFLHKEAVSKLILSEVLQQRDQYGSNTTGQQAAVTIDLSSPNIAKAFSMGHLRSTVIGNAIANIAEKNGYRPVRINHLGDWGTQFGKLIVAYRKWGNEEAVRQNPISELMKLYLRFHEEAVHDASLEEAGREAFKQLENGDKDNFALWEWFREESLHEFARIYDLLGVQFDSFAGEAFYTDKMDAVVEMLEEKRLLVESDGAKVVLLEKEELPPCLIQKSDGATLYATRDLATAIYRKNEYDFAKSLYVVGSEQSLHFTQLKLVLQKAGFRWAEDMEHVTFGMMLRNGKKMSTRKGHVVLLEEVLTNAIELTQKIIEEKNPSLIEKEKVSHDVGIGAVIFHDLKHFRTNDVEFSMEAMLNFDGETGPYLQYTHARCHSLLRKGEYSPNTEAIELGEEEAWPILSLLKDFDQVVKLAWREYDPSKVARYALDLARSLNQYYAHVHILSDKKNKQARLHLIYATATVLKESLRILGLQAPIEM</sequence>
<dbReference type="SMART" id="SM00836">
    <property type="entry name" value="DALR_1"/>
    <property type="match status" value="1"/>
</dbReference>
<evidence type="ECO:0000256" key="2">
    <source>
        <dbReference type="ARBA" id="ARBA00005594"/>
    </source>
</evidence>
<dbReference type="AlphaFoldDB" id="A0A6I4VZM5"/>
<evidence type="ECO:0000256" key="8">
    <source>
        <dbReference type="ARBA" id="ARBA00022917"/>
    </source>
</evidence>
<dbReference type="GO" id="GO:0005737">
    <property type="term" value="C:cytoplasm"/>
    <property type="evidence" value="ECO:0007669"/>
    <property type="project" value="UniProtKB-SubCell"/>
</dbReference>
<dbReference type="RefSeq" id="WP_160802737.1">
    <property type="nucleotide sequence ID" value="NZ_WUUL01000014.1"/>
</dbReference>
<accession>A0A6I4VZM5</accession>
<dbReference type="Proteomes" id="UP000430692">
    <property type="component" value="Unassembled WGS sequence"/>
</dbReference>
<evidence type="ECO:0000313" key="15">
    <source>
        <dbReference type="EMBL" id="MXQ55385.1"/>
    </source>
</evidence>
<evidence type="ECO:0000259" key="14">
    <source>
        <dbReference type="SMART" id="SM01016"/>
    </source>
</evidence>
<comment type="catalytic activity">
    <reaction evidence="10 11">
        <text>tRNA(Arg) + L-arginine + ATP = L-arginyl-tRNA(Arg) + AMP + diphosphate</text>
        <dbReference type="Rhea" id="RHEA:20301"/>
        <dbReference type="Rhea" id="RHEA-COMP:9658"/>
        <dbReference type="Rhea" id="RHEA-COMP:9673"/>
        <dbReference type="ChEBI" id="CHEBI:30616"/>
        <dbReference type="ChEBI" id="CHEBI:32682"/>
        <dbReference type="ChEBI" id="CHEBI:33019"/>
        <dbReference type="ChEBI" id="CHEBI:78442"/>
        <dbReference type="ChEBI" id="CHEBI:78513"/>
        <dbReference type="ChEBI" id="CHEBI:456215"/>
        <dbReference type="EC" id="6.1.1.19"/>
    </reaction>
</comment>
<dbReference type="GO" id="GO:0006420">
    <property type="term" value="P:arginyl-tRNA aminoacylation"/>
    <property type="evidence" value="ECO:0007669"/>
    <property type="project" value="UniProtKB-UniRule"/>
</dbReference>
<dbReference type="Pfam" id="PF05746">
    <property type="entry name" value="DALR_1"/>
    <property type="match status" value="1"/>
</dbReference>
<dbReference type="EC" id="6.1.1.19" evidence="11"/>
<feature type="domain" description="Arginyl tRNA synthetase N-terminal" evidence="14">
    <location>
        <begin position="5"/>
        <end position="84"/>
    </location>
</feature>
<dbReference type="EMBL" id="WUUL01000014">
    <property type="protein sequence ID" value="MXQ55385.1"/>
    <property type="molecule type" value="Genomic_DNA"/>
</dbReference>
<dbReference type="SUPFAM" id="SSF47323">
    <property type="entry name" value="Anticodon-binding domain of a subclass of class I aminoacyl-tRNA synthetases"/>
    <property type="match status" value="1"/>
</dbReference>
<reference evidence="15 16" key="1">
    <citation type="submission" date="2019-12" db="EMBL/GenBank/DDBJ databases">
        <title>Whole-genome analyses of novel actinobacteria.</title>
        <authorList>
            <person name="Sahin N."/>
            <person name="Saygin H."/>
        </authorList>
    </citation>
    <scope>NUCLEOTIDE SEQUENCE [LARGE SCALE GENOMIC DNA]</scope>
    <source>
        <strain evidence="15 16">KC615</strain>
    </source>
</reference>
<dbReference type="CDD" id="cd00671">
    <property type="entry name" value="ArgRS_core"/>
    <property type="match status" value="1"/>
</dbReference>
<dbReference type="FunFam" id="1.10.730.10:FF:000006">
    <property type="entry name" value="Arginyl-tRNA synthetase 2, mitochondrial"/>
    <property type="match status" value="1"/>
</dbReference>
<dbReference type="InterPro" id="IPR014729">
    <property type="entry name" value="Rossmann-like_a/b/a_fold"/>
</dbReference>
<comment type="caution">
    <text evidence="15">The sequence shown here is derived from an EMBL/GenBank/DDBJ whole genome shotgun (WGS) entry which is preliminary data.</text>
</comment>
<dbReference type="Gene3D" id="1.10.730.10">
    <property type="entry name" value="Isoleucyl-tRNA Synthetase, Domain 1"/>
    <property type="match status" value="1"/>
</dbReference>
<dbReference type="InterPro" id="IPR035684">
    <property type="entry name" value="ArgRS_core"/>
</dbReference>
<keyword evidence="9 11" id="KW-0030">Aminoacyl-tRNA synthetase</keyword>
<dbReference type="PRINTS" id="PR01038">
    <property type="entry name" value="TRNASYNTHARG"/>
</dbReference>
<organism evidence="15 16">
    <name type="scientific">Shimazuella alba</name>
    <dbReference type="NCBI Taxonomy" id="2690964"/>
    <lineage>
        <taxon>Bacteria</taxon>
        <taxon>Bacillati</taxon>
        <taxon>Bacillota</taxon>
        <taxon>Bacilli</taxon>
        <taxon>Bacillales</taxon>
        <taxon>Thermoactinomycetaceae</taxon>
        <taxon>Shimazuella</taxon>
    </lineage>
</organism>
<dbReference type="SUPFAM" id="SSF55190">
    <property type="entry name" value="Arginyl-tRNA synthetase (ArgRS), N-terminal 'additional' domain"/>
    <property type="match status" value="1"/>
</dbReference>
<keyword evidence="7 11" id="KW-0067">ATP-binding</keyword>
<dbReference type="PANTHER" id="PTHR11956:SF5">
    <property type="entry name" value="ARGININE--TRNA LIGASE, CYTOPLASMIC"/>
    <property type="match status" value="1"/>
</dbReference>
<gene>
    <name evidence="11" type="primary">argS</name>
    <name evidence="15" type="ORF">GSM42_17015</name>
</gene>
<name>A0A6I4VZM5_9BACL</name>
<evidence type="ECO:0000256" key="11">
    <source>
        <dbReference type="HAMAP-Rule" id="MF_00123"/>
    </source>
</evidence>
<evidence type="ECO:0000256" key="10">
    <source>
        <dbReference type="ARBA" id="ARBA00049339"/>
    </source>
</evidence>
<keyword evidence="5 11" id="KW-0436">Ligase</keyword>
<evidence type="ECO:0000256" key="5">
    <source>
        <dbReference type="ARBA" id="ARBA00022598"/>
    </source>
</evidence>
<evidence type="ECO:0000256" key="1">
    <source>
        <dbReference type="ARBA" id="ARBA00004496"/>
    </source>
</evidence>
<dbReference type="Gene3D" id="3.40.50.620">
    <property type="entry name" value="HUPs"/>
    <property type="match status" value="1"/>
</dbReference>
<comment type="subcellular location">
    <subcellularLocation>
        <location evidence="1 11">Cytoplasm</location>
    </subcellularLocation>
</comment>
<dbReference type="InterPro" id="IPR005148">
    <property type="entry name" value="Arg-tRNA-synth_N"/>
</dbReference>
<keyword evidence="4 11" id="KW-0963">Cytoplasm</keyword>
<dbReference type="NCBIfam" id="TIGR00456">
    <property type="entry name" value="argS"/>
    <property type="match status" value="1"/>
</dbReference>
<evidence type="ECO:0000256" key="4">
    <source>
        <dbReference type="ARBA" id="ARBA00022490"/>
    </source>
</evidence>
<dbReference type="SMART" id="SM01016">
    <property type="entry name" value="Arg_tRNA_synt_N"/>
    <property type="match status" value="1"/>
</dbReference>
<keyword evidence="6 11" id="KW-0547">Nucleotide-binding</keyword>
<dbReference type="InterPro" id="IPR008909">
    <property type="entry name" value="DALR_anticod-bd"/>
</dbReference>
<evidence type="ECO:0000256" key="6">
    <source>
        <dbReference type="ARBA" id="ARBA00022741"/>
    </source>
</evidence>
<evidence type="ECO:0000313" key="16">
    <source>
        <dbReference type="Proteomes" id="UP000430692"/>
    </source>
</evidence>
<dbReference type="GO" id="GO:0004814">
    <property type="term" value="F:arginine-tRNA ligase activity"/>
    <property type="evidence" value="ECO:0007669"/>
    <property type="project" value="UniProtKB-UniRule"/>
</dbReference>
<dbReference type="SUPFAM" id="SSF52374">
    <property type="entry name" value="Nucleotidylyl transferase"/>
    <property type="match status" value="1"/>
</dbReference>
<dbReference type="Pfam" id="PF03485">
    <property type="entry name" value="Arg_tRNA_synt_N"/>
    <property type="match status" value="1"/>
</dbReference>
<comment type="subunit">
    <text evidence="3 11">Monomer.</text>
</comment>
<dbReference type="CDD" id="cd07956">
    <property type="entry name" value="Anticodon_Ia_Arg"/>
    <property type="match status" value="1"/>
</dbReference>
<dbReference type="HAMAP" id="MF_00123">
    <property type="entry name" value="Arg_tRNA_synth"/>
    <property type="match status" value="1"/>
</dbReference>
<evidence type="ECO:0000256" key="3">
    <source>
        <dbReference type="ARBA" id="ARBA00011245"/>
    </source>
</evidence>
<dbReference type="InterPro" id="IPR001278">
    <property type="entry name" value="Arg-tRNA-ligase"/>
</dbReference>
<evidence type="ECO:0000256" key="12">
    <source>
        <dbReference type="RuleBase" id="RU363038"/>
    </source>
</evidence>
<keyword evidence="16" id="KW-1185">Reference proteome</keyword>
<dbReference type="InterPro" id="IPR009080">
    <property type="entry name" value="tRNAsynth_Ia_anticodon-bd"/>
</dbReference>
<dbReference type="Pfam" id="PF00750">
    <property type="entry name" value="tRNA-synt_1d"/>
    <property type="match status" value="1"/>
</dbReference>
<evidence type="ECO:0000256" key="9">
    <source>
        <dbReference type="ARBA" id="ARBA00023146"/>
    </source>
</evidence>